<dbReference type="CDD" id="cd04026">
    <property type="entry name" value="C2_PKC_alpha_gamma"/>
    <property type="match status" value="1"/>
</dbReference>
<dbReference type="Pfam" id="PF00069">
    <property type="entry name" value="Pkinase"/>
    <property type="match status" value="1"/>
</dbReference>
<organism evidence="22 23">
    <name type="scientific">Rotaria magnacalcarata</name>
    <dbReference type="NCBI Taxonomy" id="392030"/>
    <lineage>
        <taxon>Eukaryota</taxon>
        <taxon>Metazoa</taxon>
        <taxon>Spiralia</taxon>
        <taxon>Gnathifera</taxon>
        <taxon>Rotifera</taxon>
        <taxon>Eurotatoria</taxon>
        <taxon>Bdelloidea</taxon>
        <taxon>Philodinida</taxon>
        <taxon>Philodinidae</taxon>
        <taxon>Rotaria</taxon>
    </lineage>
</organism>
<dbReference type="GO" id="GO:0008270">
    <property type="term" value="F:zinc ion binding"/>
    <property type="evidence" value="ECO:0007669"/>
    <property type="project" value="InterPro"/>
</dbReference>
<feature type="binding site" evidence="16">
    <location>
        <position position="353"/>
    </location>
    <ligand>
        <name>ATP</name>
        <dbReference type="ChEBI" id="CHEBI:30616"/>
    </ligand>
</feature>
<evidence type="ECO:0000259" key="21">
    <source>
        <dbReference type="PROSITE" id="PS50081"/>
    </source>
</evidence>
<evidence type="ECO:0000259" key="20">
    <source>
        <dbReference type="PROSITE" id="PS50011"/>
    </source>
</evidence>
<dbReference type="Gene3D" id="3.30.200.20">
    <property type="entry name" value="Phosphorylase Kinase, domain 1"/>
    <property type="match status" value="1"/>
</dbReference>
<dbReference type="FunFam" id="3.30.60.20:FF:000052">
    <property type="entry name" value="Protein kinase C"/>
    <property type="match status" value="1"/>
</dbReference>
<dbReference type="SUPFAM" id="SSF57889">
    <property type="entry name" value="Cysteine-rich domain"/>
    <property type="match status" value="2"/>
</dbReference>
<dbReference type="Pfam" id="PF00130">
    <property type="entry name" value="C1_1"/>
    <property type="match status" value="2"/>
</dbReference>
<comment type="cofactor">
    <cofactor evidence="17">
        <name>Ca(2+)</name>
        <dbReference type="ChEBI" id="CHEBI:29108"/>
    </cofactor>
    <text evidence="17">Binds 3 Ca(2+) ions per subunit. The ions are bound to the C2 domain.</text>
</comment>
<evidence type="ECO:0000256" key="7">
    <source>
        <dbReference type="ARBA" id="ARBA00022741"/>
    </source>
</evidence>
<evidence type="ECO:0000313" key="23">
    <source>
        <dbReference type="Proteomes" id="UP000681720"/>
    </source>
</evidence>
<dbReference type="InterPro" id="IPR020454">
    <property type="entry name" value="DAG/PE-bd"/>
</dbReference>
<feature type="non-terminal residue" evidence="22">
    <location>
        <position position="1"/>
    </location>
</feature>
<feature type="active site" description="Proton acceptor" evidence="14">
    <location>
        <position position="448"/>
    </location>
</feature>
<feature type="compositionally biased region" description="Basic and acidic residues" evidence="18">
    <location>
        <begin position="1"/>
        <end position="12"/>
    </location>
</feature>
<evidence type="ECO:0000256" key="4">
    <source>
        <dbReference type="ARBA" id="ARBA00022553"/>
    </source>
</evidence>
<dbReference type="PRINTS" id="PR00360">
    <property type="entry name" value="C2DOMAIN"/>
</dbReference>
<feature type="binding site" evidence="17">
    <location>
        <position position="265"/>
    </location>
    <ligand>
        <name>Ca(2+)</name>
        <dbReference type="ChEBI" id="CHEBI:29108"/>
        <label>1</label>
    </ligand>
</feature>
<feature type="binding site" evidence="17">
    <location>
        <position position="326"/>
    </location>
    <ligand>
        <name>Ca(2+)</name>
        <dbReference type="ChEBI" id="CHEBI:29108"/>
        <label>1</label>
    </ligand>
</feature>
<dbReference type="GO" id="GO:0005524">
    <property type="term" value="F:ATP binding"/>
    <property type="evidence" value="ECO:0007669"/>
    <property type="project" value="UniProtKB-KW"/>
</dbReference>
<dbReference type="EC" id="2.7.11.13" evidence="2"/>
<dbReference type="SUPFAM" id="SSF49562">
    <property type="entry name" value="C2 domain (Calcium/lipid-binding domain, CaLB)"/>
    <property type="match status" value="1"/>
</dbReference>
<comment type="catalytic activity">
    <reaction evidence="13">
        <text>L-seryl-[protein] + ATP = O-phospho-L-seryl-[protein] + ADP + H(+)</text>
        <dbReference type="Rhea" id="RHEA:17989"/>
        <dbReference type="Rhea" id="RHEA-COMP:9863"/>
        <dbReference type="Rhea" id="RHEA-COMP:11604"/>
        <dbReference type="ChEBI" id="CHEBI:15378"/>
        <dbReference type="ChEBI" id="CHEBI:29999"/>
        <dbReference type="ChEBI" id="CHEBI:30616"/>
        <dbReference type="ChEBI" id="CHEBI:83421"/>
        <dbReference type="ChEBI" id="CHEBI:456216"/>
        <dbReference type="EC" id="2.7.11.13"/>
    </reaction>
</comment>
<dbReference type="Proteomes" id="UP000681720">
    <property type="component" value="Unassembled WGS sequence"/>
</dbReference>
<dbReference type="AlphaFoldDB" id="A0A8S2MSI8"/>
<keyword evidence="4" id="KW-0597">Phosphoprotein</keyword>
<dbReference type="PROSITE" id="PS50081">
    <property type="entry name" value="ZF_DAG_PE_2"/>
    <property type="match status" value="2"/>
</dbReference>
<dbReference type="Gene3D" id="1.10.510.10">
    <property type="entry name" value="Transferase(Phosphotransferase) domain 1"/>
    <property type="match status" value="1"/>
</dbReference>
<dbReference type="InterPro" id="IPR011009">
    <property type="entry name" value="Kinase-like_dom_sf"/>
</dbReference>
<evidence type="ECO:0000313" key="22">
    <source>
        <dbReference type="EMBL" id="CAF3971113.1"/>
    </source>
</evidence>
<feature type="domain" description="C2" evidence="19">
    <location>
        <begin position="229"/>
        <end position="355"/>
    </location>
</feature>
<dbReference type="FunFam" id="1.10.510.10:FF:000048">
    <property type="entry name" value="Protein kinase C"/>
    <property type="match status" value="1"/>
</dbReference>
<evidence type="ECO:0000256" key="3">
    <source>
        <dbReference type="ARBA" id="ARBA00022527"/>
    </source>
</evidence>
<dbReference type="CDD" id="cd20836">
    <property type="entry name" value="C1_cPKC_rpt2"/>
    <property type="match status" value="1"/>
</dbReference>
<keyword evidence="9" id="KW-0862">Zinc</keyword>
<dbReference type="InterPro" id="IPR002219">
    <property type="entry name" value="PKC_DAG/PE"/>
</dbReference>
<dbReference type="InterPro" id="IPR014375">
    <property type="entry name" value="Protein_kinase_C_a/b/g"/>
</dbReference>
<dbReference type="InterPro" id="IPR000008">
    <property type="entry name" value="C2_dom"/>
</dbReference>
<feature type="binding site" evidence="17">
    <location>
        <position position="329"/>
    </location>
    <ligand>
        <name>Ca(2+)</name>
        <dbReference type="ChEBI" id="CHEBI:29108"/>
        <label>1</label>
    </ligand>
</feature>
<gene>
    <name evidence="22" type="ORF">GIL414_LOCUS10156</name>
</gene>
<dbReference type="FunFam" id="3.30.200.20:FF:000103">
    <property type="entry name" value="Protein kinase C"/>
    <property type="match status" value="1"/>
</dbReference>
<keyword evidence="6 17" id="KW-0479">Metal-binding</keyword>
<dbReference type="PROSITE" id="PS00479">
    <property type="entry name" value="ZF_DAG_PE_1"/>
    <property type="match status" value="2"/>
</dbReference>
<evidence type="ECO:0000256" key="13">
    <source>
        <dbReference type="ARBA" id="ARBA00047470"/>
    </source>
</evidence>
<keyword evidence="3" id="KW-0723">Serine/threonine-protein kinase</keyword>
<feature type="binding site" evidence="17">
    <location>
        <position position="258"/>
    </location>
    <ligand>
        <name>Ca(2+)</name>
        <dbReference type="ChEBI" id="CHEBI:29108"/>
        <label>1</label>
    </ligand>
</feature>
<dbReference type="InterPro" id="IPR035892">
    <property type="entry name" value="C2_domain_sf"/>
</dbReference>
<evidence type="ECO:0000256" key="6">
    <source>
        <dbReference type="ARBA" id="ARBA00022723"/>
    </source>
</evidence>
<dbReference type="SMART" id="SM00109">
    <property type="entry name" value="C1"/>
    <property type="match status" value="2"/>
</dbReference>
<evidence type="ECO:0000256" key="11">
    <source>
        <dbReference type="ARBA" id="ARBA00022840"/>
    </source>
</evidence>
<name>A0A8S2MSI8_9BILA</name>
<dbReference type="GO" id="GO:0004697">
    <property type="term" value="F:diacylglycerol-dependent serine/threonine kinase activity"/>
    <property type="evidence" value="ECO:0007669"/>
    <property type="project" value="UniProtKB-EC"/>
</dbReference>
<dbReference type="SMART" id="SM00239">
    <property type="entry name" value="C2"/>
    <property type="match status" value="1"/>
</dbReference>
<dbReference type="InterPro" id="IPR046349">
    <property type="entry name" value="C1-like_sf"/>
</dbReference>
<feature type="domain" description="Protein kinase" evidence="20">
    <location>
        <begin position="328"/>
        <end position="556"/>
    </location>
</feature>
<keyword evidence="10 17" id="KW-0106">Calcium</keyword>
<evidence type="ECO:0000256" key="9">
    <source>
        <dbReference type="ARBA" id="ARBA00022833"/>
    </source>
</evidence>
<sequence length="556" mass="64177">MNPNRHKQEQQKSVHQQQRRSIVEGMARTAPTCAAFVQAISLFREANTTSDISLSTEQNMAETKSLRMDSNPSNMSLRRSSIPFVEKPQGIARRGALRQKNIYTVKDHEFIPRFFKSPTFCSHCRDFIWGFGKQGFQCQICSLVVHKRCHEFISFTCPGVDKGADSDAPKNSHKFQTHTFTSPTFCDHCGSLLYGLIHQGLKCQCCDMNVHEKCRKFVPDLCGLDHTERRGRIRLIVKYEHENKLRIEIVEARNLIPMDPNGLSDPYVKIKLIPTTPDASKKQYQVKFKTKTVRATLNPQWFEKFTIDLNDDDKDKRLVIAVWDWDRTSRNDFMGSLSFAERKGVPDELYAIKILKKDIVVQDDDVECVMIEKRVLMLHDKPRFLVQLHSCFQSEDRLFFVMEFVNGGDLMYRIQHEEKFKEPVACFYSAEIAVGLFYLHNNGIIYRDLKLDNVLLDREGHIKIADFGMCKEGIINEVKTSTFCGTPDYIAPEIILNQKYGKSVDWWAYGVLLFEMLAGQPPFDGEDEEELFTTIKDRNVSYPKSMSFEAMNICKG</sequence>
<evidence type="ECO:0000256" key="10">
    <source>
        <dbReference type="ARBA" id="ARBA00022837"/>
    </source>
</evidence>
<feature type="binding site" evidence="17">
    <location>
        <position position="259"/>
    </location>
    <ligand>
        <name>Ca(2+)</name>
        <dbReference type="ChEBI" id="CHEBI:29108"/>
        <label>1</label>
    </ligand>
</feature>
<dbReference type="Pfam" id="PF00168">
    <property type="entry name" value="C2"/>
    <property type="match status" value="1"/>
</dbReference>
<evidence type="ECO:0000256" key="14">
    <source>
        <dbReference type="PIRSR" id="PIRSR000550-1"/>
    </source>
</evidence>
<keyword evidence="7" id="KW-0547">Nucleotide-binding</keyword>
<dbReference type="PRINTS" id="PR00008">
    <property type="entry name" value="DAGPEDOMAIN"/>
</dbReference>
<proteinExistence type="inferred from homology"/>
<dbReference type="InterPro" id="IPR008271">
    <property type="entry name" value="Ser/Thr_kinase_AS"/>
</dbReference>
<dbReference type="PANTHER" id="PTHR24351">
    <property type="entry name" value="RIBOSOMAL PROTEIN S6 KINASE"/>
    <property type="match status" value="1"/>
</dbReference>
<evidence type="ECO:0000256" key="18">
    <source>
        <dbReference type="SAM" id="MobiDB-lite"/>
    </source>
</evidence>
<feature type="binding site" evidence="17">
    <location>
        <position position="330"/>
    </location>
    <ligand>
        <name>Ca(2+)</name>
        <dbReference type="ChEBI" id="CHEBI:29108"/>
        <label>1</label>
    </ligand>
</feature>
<evidence type="ECO:0000256" key="8">
    <source>
        <dbReference type="ARBA" id="ARBA00022777"/>
    </source>
</evidence>
<dbReference type="CDD" id="cd20833">
    <property type="entry name" value="C1_cPKC_rpt1"/>
    <property type="match status" value="1"/>
</dbReference>
<feature type="region of interest" description="Disordered" evidence="18">
    <location>
        <begin position="1"/>
        <end position="21"/>
    </location>
</feature>
<evidence type="ECO:0000256" key="15">
    <source>
        <dbReference type="PIRSR" id="PIRSR000550-2"/>
    </source>
</evidence>
<protein>
    <recommendedName>
        <fullName evidence="2">protein kinase C</fullName>
        <ecNumber evidence="2">2.7.11.13</ecNumber>
    </recommendedName>
</protein>
<comment type="similarity">
    <text evidence="1">Belongs to the protein kinase superfamily. AGC Ser/Thr protein kinase family. PKC subfamily.</text>
</comment>
<feature type="domain" description="Phorbol-ester/DAG-type" evidence="21">
    <location>
        <begin position="107"/>
        <end position="157"/>
    </location>
</feature>
<feature type="binding site" evidence="17">
    <location>
        <position position="324"/>
    </location>
    <ligand>
        <name>Ca(2+)</name>
        <dbReference type="ChEBI" id="CHEBI:29108"/>
        <label>1</label>
    </ligand>
</feature>
<evidence type="ECO:0000256" key="1">
    <source>
        <dbReference type="ARBA" id="ARBA00005490"/>
    </source>
</evidence>
<dbReference type="SUPFAM" id="SSF56112">
    <property type="entry name" value="Protein kinase-like (PK-like)"/>
    <property type="match status" value="1"/>
</dbReference>
<feature type="binding site" evidence="17">
    <location>
        <position position="332"/>
    </location>
    <ligand>
        <name>Ca(2+)</name>
        <dbReference type="ChEBI" id="CHEBI:29108"/>
        <label>1</label>
    </ligand>
</feature>
<feature type="binding site" evidence="17">
    <location>
        <position position="325"/>
    </location>
    <ligand>
        <name>Ca(2+)</name>
        <dbReference type="ChEBI" id="CHEBI:29108"/>
        <label>1</label>
    </ligand>
</feature>
<dbReference type="Gene3D" id="3.30.60.20">
    <property type="match status" value="2"/>
</dbReference>
<dbReference type="SMART" id="SM00220">
    <property type="entry name" value="S_TKc"/>
    <property type="match status" value="1"/>
</dbReference>
<comment type="catalytic activity">
    <reaction evidence="12">
        <text>L-threonyl-[protein] + ATP = O-phospho-L-threonyl-[protein] + ADP + H(+)</text>
        <dbReference type="Rhea" id="RHEA:46608"/>
        <dbReference type="Rhea" id="RHEA-COMP:11060"/>
        <dbReference type="Rhea" id="RHEA-COMP:11605"/>
        <dbReference type="ChEBI" id="CHEBI:15378"/>
        <dbReference type="ChEBI" id="CHEBI:30013"/>
        <dbReference type="ChEBI" id="CHEBI:30616"/>
        <dbReference type="ChEBI" id="CHEBI:61977"/>
        <dbReference type="ChEBI" id="CHEBI:456216"/>
        <dbReference type="EC" id="2.7.11.13"/>
    </reaction>
</comment>
<keyword evidence="11 16" id="KW-0067">ATP-binding</keyword>
<evidence type="ECO:0000256" key="12">
    <source>
        <dbReference type="ARBA" id="ARBA00047272"/>
    </source>
</evidence>
<dbReference type="PROSITE" id="PS50011">
    <property type="entry name" value="PROTEIN_KINASE_DOM"/>
    <property type="match status" value="1"/>
</dbReference>
<keyword evidence="5" id="KW-0808">Transferase</keyword>
<evidence type="ECO:0000259" key="19">
    <source>
        <dbReference type="PROSITE" id="PS50004"/>
    </source>
</evidence>
<dbReference type="InterPro" id="IPR000719">
    <property type="entry name" value="Prot_kinase_dom"/>
</dbReference>
<accession>A0A8S2MSI8</accession>
<feature type="domain" description="Phorbol-ester/DAG-type" evidence="21">
    <location>
        <begin position="172"/>
        <end position="222"/>
    </location>
</feature>
<dbReference type="EMBL" id="CAJOBJ010003597">
    <property type="protein sequence ID" value="CAF3971113.1"/>
    <property type="molecule type" value="Genomic_DNA"/>
</dbReference>
<dbReference type="PIRSF" id="PIRSF000550">
    <property type="entry name" value="PKC_alpha"/>
    <property type="match status" value="1"/>
</dbReference>
<comment type="caution">
    <text evidence="22">The sequence shown here is derived from an EMBL/GenBank/DDBJ whole genome shotgun (WGS) entry which is preliminary data.</text>
</comment>
<evidence type="ECO:0000256" key="5">
    <source>
        <dbReference type="ARBA" id="ARBA00022679"/>
    </source>
</evidence>
<feature type="binding site" evidence="15">
    <location>
        <position position="267"/>
    </location>
    <ligand>
        <name>a 1,2-diacyl-sn-glycero-3-phospho-(1D-myo-inositol-4,5-bisphosphate)</name>
        <dbReference type="ChEBI" id="CHEBI:58456"/>
    </ligand>
</feature>
<evidence type="ECO:0000256" key="16">
    <source>
        <dbReference type="PIRSR" id="PIRSR000550-3"/>
    </source>
</evidence>
<dbReference type="FunFam" id="3.30.60.20:FF:000006">
    <property type="entry name" value="Protein kinase C"/>
    <property type="match status" value="1"/>
</dbReference>
<keyword evidence="8" id="KW-0418">Kinase</keyword>
<dbReference type="PROSITE" id="PS00108">
    <property type="entry name" value="PROTEIN_KINASE_ST"/>
    <property type="match status" value="1"/>
</dbReference>
<dbReference type="PROSITE" id="PS50004">
    <property type="entry name" value="C2"/>
    <property type="match status" value="1"/>
</dbReference>
<evidence type="ECO:0000256" key="2">
    <source>
        <dbReference type="ARBA" id="ARBA00012429"/>
    </source>
</evidence>
<reference evidence="22" key="1">
    <citation type="submission" date="2021-02" db="EMBL/GenBank/DDBJ databases">
        <authorList>
            <person name="Nowell W R."/>
        </authorList>
    </citation>
    <scope>NUCLEOTIDE SEQUENCE</scope>
</reference>
<feature type="binding site" evidence="15">
    <location>
        <position position="323"/>
    </location>
    <ligand>
        <name>a 1,2-diacyl-sn-glycero-3-phospho-(1D-myo-inositol-4,5-bisphosphate)</name>
        <dbReference type="ChEBI" id="CHEBI:58456"/>
    </ligand>
</feature>
<evidence type="ECO:0000256" key="17">
    <source>
        <dbReference type="PIRSR" id="PIRSR000550-4"/>
    </source>
</evidence>